<proteinExistence type="predicted"/>
<dbReference type="AlphaFoldDB" id="A0A0Q3JQI3"/>
<dbReference type="InParanoid" id="A0A0Q3JQI3"/>
<evidence type="ECO:0000313" key="3">
    <source>
        <dbReference type="EnsemblPlants" id="KQK14251"/>
    </source>
</evidence>
<dbReference type="Proteomes" id="UP000008810">
    <property type="component" value="Chromosome 1"/>
</dbReference>
<reference evidence="2" key="2">
    <citation type="submission" date="2017-06" db="EMBL/GenBank/DDBJ databases">
        <title>WGS assembly of Brachypodium distachyon.</title>
        <authorList>
            <consortium name="The International Brachypodium Initiative"/>
            <person name="Lucas S."/>
            <person name="Harmon-Smith M."/>
            <person name="Lail K."/>
            <person name="Tice H."/>
            <person name="Grimwood J."/>
            <person name="Bruce D."/>
            <person name="Barry K."/>
            <person name="Shu S."/>
            <person name="Lindquist E."/>
            <person name="Wang M."/>
            <person name="Pitluck S."/>
            <person name="Vogel J.P."/>
            <person name="Garvin D.F."/>
            <person name="Mockler T.C."/>
            <person name="Schmutz J."/>
            <person name="Rokhsar D."/>
            <person name="Bevan M.W."/>
        </authorList>
    </citation>
    <scope>NUCLEOTIDE SEQUENCE</scope>
    <source>
        <strain evidence="2">Bd21</strain>
    </source>
</reference>
<keyword evidence="4" id="KW-1185">Reference proteome</keyword>
<dbReference type="EMBL" id="CM000880">
    <property type="protein sequence ID" value="PNT74456.1"/>
    <property type="molecule type" value="Genomic_DNA"/>
</dbReference>
<evidence type="ECO:0000313" key="4">
    <source>
        <dbReference type="Proteomes" id="UP000008810"/>
    </source>
</evidence>
<dbReference type="EMBL" id="CM000880">
    <property type="protein sequence ID" value="PNT74457.1"/>
    <property type="molecule type" value="Genomic_DNA"/>
</dbReference>
<sequence>MLPTSTGHCIVGHPFHGIAVVLRPRSGHRWLPVPYSAARSPPSPTPTAPLAPSPTRRRPIRKPVGLPQQRRNALGRCSPASCSGRHANGRSCRCTAPGLASMPPMLYRERVILLPCDFFRSRRLQLNAESLPFDARVTDRQGRIDLHMSQSSSPEI</sequence>
<dbReference type="Gramene" id="PNT74457">
    <property type="protein sequence ID" value="PNT74457"/>
    <property type="gene ID" value="BRADI_1g14965v3"/>
</dbReference>
<feature type="region of interest" description="Disordered" evidence="1">
    <location>
        <begin position="34"/>
        <end position="80"/>
    </location>
</feature>
<protein>
    <submittedName>
        <fullName evidence="2 3">Uncharacterized protein</fullName>
    </submittedName>
</protein>
<dbReference type="EnsemblPlants" id="PNT74458">
    <property type="protein sequence ID" value="PNT74458"/>
    <property type="gene ID" value="BRADI_1g14965v3"/>
</dbReference>
<dbReference type="EnsemblPlants" id="PNT74456">
    <property type="protein sequence ID" value="PNT74456"/>
    <property type="gene ID" value="BRADI_1g14965v3"/>
</dbReference>
<dbReference type="EMBL" id="CM000880">
    <property type="protein sequence ID" value="KQK14252.1"/>
    <property type="molecule type" value="Genomic_DNA"/>
</dbReference>
<dbReference type="Gramene" id="KQK14252">
    <property type="protein sequence ID" value="KQK14252"/>
    <property type="gene ID" value="BRADI_1g14965v3"/>
</dbReference>
<accession>A0A0Q3JQI3</accession>
<dbReference type="EnsemblPlants" id="PNT74457">
    <property type="protein sequence ID" value="PNT74457"/>
    <property type="gene ID" value="BRADI_1g14965v3"/>
</dbReference>
<organism evidence="2">
    <name type="scientific">Brachypodium distachyon</name>
    <name type="common">Purple false brome</name>
    <name type="synonym">Trachynia distachya</name>
    <dbReference type="NCBI Taxonomy" id="15368"/>
    <lineage>
        <taxon>Eukaryota</taxon>
        <taxon>Viridiplantae</taxon>
        <taxon>Streptophyta</taxon>
        <taxon>Embryophyta</taxon>
        <taxon>Tracheophyta</taxon>
        <taxon>Spermatophyta</taxon>
        <taxon>Magnoliopsida</taxon>
        <taxon>Liliopsida</taxon>
        <taxon>Poales</taxon>
        <taxon>Poaceae</taxon>
        <taxon>BOP clade</taxon>
        <taxon>Pooideae</taxon>
        <taxon>Stipodae</taxon>
        <taxon>Brachypodieae</taxon>
        <taxon>Brachypodium</taxon>
    </lineage>
</organism>
<evidence type="ECO:0000313" key="2">
    <source>
        <dbReference type="EMBL" id="KQK14252.1"/>
    </source>
</evidence>
<dbReference type="Gramene" id="PNT74456">
    <property type="protein sequence ID" value="PNT74456"/>
    <property type="gene ID" value="BRADI_1g14965v3"/>
</dbReference>
<evidence type="ECO:0000256" key="1">
    <source>
        <dbReference type="SAM" id="MobiDB-lite"/>
    </source>
</evidence>
<reference evidence="3" key="3">
    <citation type="submission" date="2018-08" db="UniProtKB">
        <authorList>
            <consortium name="EnsemblPlants"/>
        </authorList>
    </citation>
    <scope>IDENTIFICATION</scope>
    <source>
        <strain evidence="3">cv. Bd21</strain>
    </source>
</reference>
<dbReference type="EnsemblPlants" id="KQK14252">
    <property type="protein sequence ID" value="KQK14252"/>
    <property type="gene ID" value="BRADI_1g14965v3"/>
</dbReference>
<feature type="compositionally biased region" description="Pro residues" evidence="1">
    <location>
        <begin position="41"/>
        <end position="52"/>
    </location>
</feature>
<dbReference type="EMBL" id="CM000880">
    <property type="protein sequence ID" value="PNT74458.1"/>
    <property type="molecule type" value="Genomic_DNA"/>
</dbReference>
<name>A0A0Q3JQI3_BRADI</name>
<gene>
    <name evidence="2" type="ORF">BRADI_1g14965v3</name>
</gene>
<dbReference type="Gramene" id="PNT74458">
    <property type="protein sequence ID" value="PNT74458"/>
    <property type="gene ID" value="BRADI_1g14965v3"/>
</dbReference>
<dbReference type="Gramene" id="KQK14251">
    <property type="protein sequence ID" value="KQK14251"/>
    <property type="gene ID" value="BRADI_1g14965v3"/>
</dbReference>
<reference evidence="2 3" key="1">
    <citation type="journal article" date="2010" name="Nature">
        <title>Genome sequencing and analysis of the model grass Brachypodium distachyon.</title>
        <authorList>
            <consortium name="International Brachypodium Initiative"/>
        </authorList>
    </citation>
    <scope>NUCLEOTIDE SEQUENCE [LARGE SCALE GENOMIC DNA]</scope>
    <source>
        <strain evidence="2 3">Bd21</strain>
    </source>
</reference>
<dbReference type="EMBL" id="CM000880">
    <property type="protein sequence ID" value="KQK14251.1"/>
    <property type="molecule type" value="Genomic_DNA"/>
</dbReference>
<dbReference type="EnsemblPlants" id="KQK14251">
    <property type="protein sequence ID" value="KQK14251"/>
    <property type="gene ID" value="BRADI_1g14965v3"/>
</dbReference>